<comment type="caution">
    <text evidence="2">The sequence shown here is derived from an EMBL/GenBank/DDBJ whole genome shotgun (WGS) entry which is preliminary data.</text>
</comment>
<reference evidence="2" key="1">
    <citation type="journal article" date="2014" name="Int. J. Syst. Evol. Microbiol.">
        <title>Complete genome sequence of Corynebacterium casei LMG S-19264T (=DSM 44701T), isolated from a smear-ripened cheese.</title>
        <authorList>
            <consortium name="US DOE Joint Genome Institute (JGI-PGF)"/>
            <person name="Walter F."/>
            <person name="Albersmeier A."/>
            <person name="Kalinowski J."/>
            <person name="Ruckert C."/>
        </authorList>
    </citation>
    <scope>NUCLEOTIDE SEQUENCE</scope>
    <source>
        <strain evidence="2">CGMCC 1.15082</strain>
    </source>
</reference>
<protein>
    <submittedName>
        <fullName evidence="2">Adenylate cyclase</fullName>
    </submittedName>
</protein>
<dbReference type="InterPro" id="IPR008173">
    <property type="entry name" value="Adenylyl_cyclase_CyaB"/>
</dbReference>
<dbReference type="InterPro" id="IPR033469">
    <property type="entry name" value="CYTH-like_dom_sf"/>
</dbReference>
<evidence type="ECO:0000259" key="1">
    <source>
        <dbReference type="PROSITE" id="PS51707"/>
    </source>
</evidence>
<name>A0A916SKQ1_9HYPH</name>
<dbReference type="SUPFAM" id="SSF55154">
    <property type="entry name" value="CYTH-like phosphatases"/>
    <property type="match status" value="1"/>
</dbReference>
<evidence type="ECO:0000313" key="3">
    <source>
        <dbReference type="Proteomes" id="UP000646478"/>
    </source>
</evidence>
<dbReference type="Gene3D" id="2.40.320.10">
    <property type="entry name" value="Hypothetical Protein Pfu-838710-001"/>
    <property type="match status" value="1"/>
</dbReference>
<dbReference type="PANTHER" id="PTHR21028">
    <property type="entry name" value="SI:CH211-156B7.4"/>
    <property type="match status" value="1"/>
</dbReference>
<dbReference type="CDD" id="cd07890">
    <property type="entry name" value="CYTH-like_AC_IV-like"/>
    <property type="match status" value="1"/>
</dbReference>
<dbReference type="PROSITE" id="PS51707">
    <property type="entry name" value="CYTH"/>
    <property type="match status" value="1"/>
</dbReference>
<dbReference type="InterPro" id="IPR023577">
    <property type="entry name" value="CYTH_domain"/>
</dbReference>
<accession>A0A916SKQ1</accession>
<dbReference type="EMBL" id="BMHH01000017">
    <property type="protein sequence ID" value="GGB04180.1"/>
    <property type="molecule type" value="Genomic_DNA"/>
</dbReference>
<dbReference type="Proteomes" id="UP000646478">
    <property type="component" value="Unassembled WGS sequence"/>
</dbReference>
<feature type="domain" description="CYTH" evidence="1">
    <location>
        <begin position="1"/>
        <end position="152"/>
    </location>
</feature>
<dbReference type="Pfam" id="PF01928">
    <property type="entry name" value="CYTH"/>
    <property type="match status" value="1"/>
</dbReference>
<gene>
    <name evidence="2" type="ORF">GCM10011491_35370</name>
</gene>
<sequence>MEKAQSLSSQPPEIIAQTDVFFRAAVGRLKLRILSPAHGELIFYDRTDQAGPKTSIYMVSVTNQPSALRAVLSAACGEDITVQKIRKRYLIGRTRVHVDAVENLGDFVELEVMLKEGENPDDGVVEAQNLMDELGIKQADLIENAYADLLKVQTFPA</sequence>
<keyword evidence="3" id="KW-1185">Reference proteome</keyword>
<proteinExistence type="predicted"/>
<organism evidence="2 3">
    <name type="scientific">Brucella endophytica</name>
    <dbReference type="NCBI Taxonomy" id="1963359"/>
    <lineage>
        <taxon>Bacteria</taxon>
        <taxon>Pseudomonadati</taxon>
        <taxon>Pseudomonadota</taxon>
        <taxon>Alphaproteobacteria</taxon>
        <taxon>Hyphomicrobiales</taxon>
        <taxon>Brucellaceae</taxon>
        <taxon>Brucella/Ochrobactrum group</taxon>
        <taxon>Brucella</taxon>
    </lineage>
</organism>
<dbReference type="AlphaFoldDB" id="A0A916SKQ1"/>
<dbReference type="SMART" id="SM01118">
    <property type="entry name" value="CYTH"/>
    <property type="match status" value="1"/>
</dbReference>
<dbReference type="PANTHER" id="PTHR21028:SF2">
    <property type="entry name" value="CYTH DOMAIN-CONTAINING PROTEIN"/>
    <property type="match status" value="1"/>
</dbReference>
<evidence type="ECO:0000313" key="2">
    <source>
        <dbReference type="EMBL" id="GGB04180.1"/>
    </source>
</evidence>
<reference evidence="2" key="2">
    <citation type="submission" date="2020-09" db="EMBL/GenBank/DDBJ databases">
        <authorList>
            <person name="Sun Q."/>
            <person name="Zhou Y."/>
        </authorList>
    </citation>
    <scope>NUCLEOTIDE SEQUENCE</scope>
    <source>
        <strain evidence="2">CGMCC 1.15082</strain>
    </source>
</reference>